<dbReference type="EMBL" id="JAQQXR010000002">
    <property type="protein sequence ID" value="MDC8757380.1"/>
    <property type="molecule type" value="Genomic_DNA"/>
</dbReference>
<accession>A0ABT5JY68</accession>
<proteinExistence type="predicted"/>
<name>A0ABT5JY68_9BURK</name>
<reference evidence="1 2" key="1">
    <citation type="submission" date="2022-10" db="EMBL/GenBank/DDBJ databases">
        <title>Janthinobacterium sp. hw3 Genome sequencing.</title>
        <authorList>
            <person name="Park S."/>
        </authorList>
    </citation>
    <scope>NUCLEOTIDE SEQUENCE [LARGE SCALE GENOMIC DNA]</scope>
    <source>
        <strain evidence="2">hw3</strain>
    </source>
</reference>
<dbReference type="RefSeq" id="WP_273670057.1">
    <property type="nucleotide sequence ID" value="NZ_JAQQXR010000002.1"/>
</dbReference>
<organism evidence="1 2">
    <name type="scientific">Janthinobacterium fluminis</name>
    <dbReference type="NCBI Taxonomy" id="2987524"/>
    <lineage>
        <taxon>Bacteria</taxon>
        <taxon>Pseudomonadati</taxon>
        <taxon>Pseudomonadota</taxon>
        <taxon>Betaproteobacteria</taxon>
        <taxon>Burkholderiales</taxon>
        <taxon>Oxalobacteraceae</taxon>
        <taxon>Janthinobacterium</taxon>
    </lineage>
</organism>
<keyword evidence="2" id="KW-1185">Reference proteome</keyword>
<sequence>MTSNNNFKAITELDLDAIKVKLMHKESGEGWSLEKANAMEFEYRRFLILMKQYPTEQTAPLFDVDIFWHYHILDTLKYAVDCEAIFGYFLHHFPYVGLRGEADEEVHQRHGDRMKELYEATFGEAYIRDTAEDKAAFSTRVALDGAPQTAFSTRVAADAKPLTAFSTRVAADAKPQTAFSTRVAADAKPQTAFSTRVAADAKPQTAFSTRVAADAKPQTAFSTRVAADAKPQTAFSTRVAVDAAAQEARASFYTNRPTLPASN</sequence>
<evidence type="ECO:0000313" key="2">
    <source>
        <dbReference type="Proteomes" id="UP001221208"/>
    </source>
</evidence>
<gene>
    <name evidence="1" type="ORF">OIK44_07255</name>
</gene>
<comment type="caution">
    <text evidence="1">The sequence shown here is derived from an EMBL/GenBank/DDBJ whole genome shotgun (WGS) entry which is preliminary data.</text>
</comment>
<evidence type="ECO:0000313" key="1">
    <source>
        <dbReference type="EMBL" id="MDC8757380.1"/>
    </source>
</evidence>
<protein>
    <submittedName>
        <fullName evidence="1">Glycine-rich domain-containing protein-like</fullName>
    </submittedName>
</protein>
<dbReference type="Proteomes" id="UP001221208">
    <property type="component" value="Unassembled WGS sequence"/>
</dbReference>